<dbReference type="VEuPathDB" id="CryptoDB:Vbra_4095"/>
<dbReference type="InParanoid" id="A0A0G4EQB4"/>
<proteinExistence type="predicted"/>
<evidence type="ECO:0000313" key="2">
    <source>
        <dbReference type="EMBL" id="CEL99975.1"/>
    </source>
</evidence>
<protein>
    <submittedName>
        <fullName evidence="2">Uncharacterized protein</fullName>
    </submittedName>
</protein>
<name>A0A0G4EQB4_VITBC</name>
<organism evidence="2 3">
    <name type="scientific">Vitrella brassicaformis (strain CCMP3155)</name>
    <dbReference type="NCBI Taxonomy" id="1169540"/>
    <lineage>
        <taxon>Eukaryota</taxon>
        <taxon>Sar</taxon>
        <taxon>Alveolata</taxon>
        <taxon>Colpodellida</taxon>
        <taxon>Vitrellaceae</taxon>
        <taxon>Vitrella</taxon>
    </lineage>
</organism>
<feature type="compositionally biased region" description="Acidic residues" evidence="1">
    <location>
        <begin position="42"/>
        <end position="59"/>
    </location>
</feature>
<dbReference type="EMBL" id="CDMY01000293">
    <property type="protein sequence ID" value="CEL99975.1"/>
    <property type="molecule type" value="Genomic_DNA"/>
</dbReference>
<dbReference type="AlphaFoldDB" id="A0A0G4EQB4"/>
<gene>
    <name evidence="2" type="ORF">Vbra_4095</name>
</gene>
<keyword evidence="3" id="KW-1185">Reference proteome</keyword>
<sequence length="98" mass="10852">MAVHHPTIAHPQPVVGAPPPSSQFQRTAHHRASRAPPQSVQEDSEEQEPQEEEEEEDDAVAVGKTATGNLSLRLRLDDDSLSWPEVELLEKFSEGYVT</sequence>
<evidence type="ECO:0000313" key="3">
    <source>
        <dbReference type="Proteomes" id="UP000041254"/>
    </source>
</evidence>
<dbReference type="Proteomes" id="UP000041254">
    <property type="component" value="Unassembled WGS sequence"/>
</dbReference>
<accession>A0A0G4EQB4</accession>
<evidence type="ECO:0000256" key="1">
    <source>
        <dbReference type="SAM" id="MobiDB-lite"/>
    </source>
</evidence>
<reference evidence="2 3" key="1">
    <citation type="submission" date="2014-11" db="EMBL/GenBank/DDBJ databases">
        <authorList>
            <person name="Zhu J."/>
            <person name="Qi W."/>
            <person name="Song R."/>
        </authorList>
    </citation>
    <scope>NUCLEOTIDE SEQUENCE [LARGE SCALE GENOMIC DNA]</scope>
</reference>
<feature type="region of interest" description="Disordered" evidence="1">
    <location>
        <begin position="1"/>
        <end position="70"/>
    </location>
</feature>